<evidence type="ECO:0000256" key="1">
    <source>
        <dbReference type="ARBA" id="ARBA00012513"/>
    </source>
</evidence>
<evidence type="ECO:0000313" key="12">
    <source>
        <dbReference type="Proteomes" id="UP000191285"/>
    </source>
</evidence>
<dbReference type="PROSITE" id="PS50011">
    <property type="entry name" value="PROTEIN_KINASE_DOM"/>
    <property type="match status" value="1"/>
</dbReference>
<keyword evidence="5" id="KW-0418">Kinase</keyword>
<dbReference type="Gene3D" id="1.10.510.10">
    <property type="entry name" value="Transferase(Phosphotransferase) domain 1"/>
    <property type="match status" value="1"/>
</dbReference>
<evidence type="ECO:0000313" key="11">
    <source>
        <dbReference type="EMBL" id="OQE14604.1"/>
    </source>
</evidence>
<accession>A0A1V6SLQ7</accession>
<keyword evidence="2" id="KW-0723">Serine/threonine-protein kinase</keyword>
<feature type="domain" description="Protein kinase" evidence="10">
    <location>
        <begin position="53"/>
        <end position="392"/>
    </location>
</feature>
<name>A0A1V6SLQ7_9EURO</name>
<dbReference type="GO" id="GO:0000245">
    <property type="term" value="P:spliceosomal complex assembly"/>
    <property type="evidence" value="ECO:0007669"/>
    <property type="project" value="TreeGrafter"/>
</dbReference>
<dbReference type="GO" id="GO:0005737">
    <property type="term" value="C:cytoplasm"/>
    <property type="evidence" value="ECO:0007669"/>
    <property type="project" value="TreeGrafter"/>
</dbReference>
<dbReference type="PANTHER" id="PTHR47634:SF9">
    <property type="entry name" value="PROTEIN KINASE DOMAIN-CONTAINING PROTEIN-RELATED"/>
    <property type="match status" value="1"/>
</dbReference>
<dbReference type="InterPro" id="IPR011009">
    <property type="entry name" value="Kinase-like_dom_sf"/>
</dbReference>
<evidence type="ECO:0000256" key="6">
    <source>
        <dbReference type="ARBA" id="ARBA00022840"/>
    </source>
</evidence>
<dbReference type="PANTHER" id="PTHR47634">
    <property type="entry name" value="PROTEIN KINASE DOMAIN-CONTAINING PROTEIN-RELATED"/>
    <property type="match status" value="1"/>
</dbReference>
<evidence type="ECO:0000256" key="9">
    <source>
        <dbReference type="PROSITE-ProRule" id="PRU10141"/>
    </source>
</evidence>
<evidence type="ECO:0000256" key="7">
    <source>
        <dbReference type="ARBA" id="ARBA00047899"/>
    </source>
</evidence>
<comment type="catalytic activity">
    <reaction evidence="8">
        <text>L-seryl-[protein] + ATP = O-phospho-L-seryl-[protein] + ADP + H(+)</text>
        <dbReference type="Rhea" id="RHEA:17989"/>
        <dbReference type="Rhea" id="RHEA-COMP:9863"/>
        <dbReference type="Rhea" id="RHEA-COMP:11604"/>
        <dbReference type="ChEBI" id="CHEBI:15378"/>
        <dbReference type="ChEBI" id="CHEBI:29999"/>
        <dbReference type="ChEBI" id="CHEBI:30616"/>
        <dbReference type="ChEBI" id="CHEBI:83421"/>
        <dbReference type="ChEBI" id="CHEBI:456216"/>
        <dbReference type="EC" id="2.7.11.1"/>
    </reaction>
</comment>
<dbReference type="SUPFAM" id="SSF56112">
    <property type="entry name" value="Protein kinase-like (PK-like)"/>
    <property type="match status" value="1"/>
</dbReference>
<dbReference type="Gene3D" id="3.30.200.20">
    <property type="entry name" value="Phosphorylase Kinase, domain 1"/>
    <property type="match status" value="1"/>
</dbReference>
<protein>
    <recommendedName>
        <fullName evidence="1">non-specific serine/threonine protein kinase</fullName>
        <ecNumber evidence="1">2.7.11.1</ecNumber>
    </recommendedName>
</protein>
<evidence type="ECO:0000256" key="4">
    <source>
        <dbReference type="ARBA" id="ARBA00022741"/>
    </source>
</evidence>
<dbReference type="OrthoDB" id="5979581at2759"/>
<comment type="catalytic activity">
    <reaction evidence="7">
        <text>L-threonyl-[protein] + ATP = O-phospho-L-threonyl-[protein] + ADP + H(+)</text>
        <dbReference type="Rhea" id="RHEA:46608"/>
        <dbReference type="Rhea" id="RHEA-COMP:11060"/>
        <dbReference type="Rhea" id="RHEA-COMP:11605"/>
        <dbReference type="ChEBI" id="CHEBI:15378"/>
        <dbReference type="ChEBI" id="CHEBI:30013"/>
        <dbReference type="ChEBI" id="CHEBI:30616"/>
        <dbReference type="ChEBI" id="CHEBI:61977"/>
        <dbReference type="ChEBI" id="CHEBI:456216"/>
        <dbReference type="EC" id="2.7.11.1"/>
    </reaction>
</comment>
<dbReference type="InterPro" id="IPR051334">
    <property type="entry name" value="SRPK"/>
</dbReference>
<evidence type="ECO:0000256" key="2">
    <source>
        <dbReference type="ARBA" id="ARBA00022527"/>
    </source>
</evidence>
<dbReference type="STRING" id="303698.A0A1V6SLQ7"/>
<dbReference type="EC" id="2.7.11.1" evidence="1"/>
<dbReference type="GO" id="GO:0050684">
    <property type="term" value="P:regulation of mRNA processing"/>
    <property type="evidence" value="ECO:0007669"/>
    <property type="project" value="TreeGrafter"/>
</dbReference>
<evidence type="ECO:0000256" key="8">
    <source>
        <dbReference type="ARBA" id="ARBA00048679"/>
    </source>
</evidence>
<dbReference type="GO" id="GO:0005524">
    <property type="term" value="F:ATP binding"/>
    <property type="evidence" value="ECO:0007669"/>
    <property type="project" value="UniProtKB-UniRule"/>
</dbReference>
<gene>
    <name evidence="11" type="ORF">PENSTE_c034G08243</name>
</gene>
<evidence type="ECO:0000256" key="3">
    <source>
        <dbReference type="ARBA" id="ARBA00022679"/>
    </source>
</evidence>
<keyword evidence="6 9" id="KW-0067">ATP-binding</keyword>
<feature type="binding site" evidence="9">
    <location>
        <position position="82"/>
    </location>
    <ligand>
        <name>ATP</name>
        <dbReference type="ChEBI" id="CHEBI:30616"/>
    </ligand>
</feature>
<keyword evidence="4 9" id="KW-0547">Nucleotide-binding</keyword>
<dbReference type="EMBL" id="MLKD01000034">
    <property type="protein sequence ID" value="OQE14604.1"/>
    <property type="molecule type" value="Genomic_DNA"/>
</dbReference>
<dbReference type="AlphaFoldDB" id="A0A1V6SLQ7"/>
<keyword evidence="12" id="KW-1185">Reference proteome</keyword>
<dbReference type="PROSITE" id="PS00107">
    <property type="entry name" value="PROTEIN_KINASE_ATP"/>
    <property type="match status" value="1"/>
</dbReference>
<keyword evidence="3" id="KW-0808">Transferase</keyword>
<comment type="caution">
    <text evidence="11">The sequence shown here is derived from an EMBL/GenBank/DDBJ whole genome shotgun (WGS) entry which is preliminary data.</text>
</comment>
<dbReference type="GO" id="GO:0004674">
    <property type="term" value="F:protein serine/threonine kinase activity"/>
    <property type="evidence" value="ECO:0007669"/>
    <property type="project" value="UniProtKB-KW"/>
</dbReference>
<proteinExistence type="predicted"/>
<dbReference type="InterPro" id="IPR017441">
    <property type="entry name" value="Protein_kinase_ATP_BS"/>
</dbReference>
<organism evidence="11 12">
    <name type="scientific">Penicillium steckii</name>
    <dbReference type="NCBI Taxonomy" id="303698"/>
    <lineage>
        <taxon>Eukaryota</taxon>
        <taxon>Fungi</taxon>
        <taxon>Dikarya</taxon>
        <taxon>Ascomycota</taxon>
        <taxon>Pezizomycotina</taxon>
        <taxon>Eurotiomycetes</taxon>
        <taxon>Eurotiomycetidae</taxon>
        <taxon>Eurotiales</taxon>
        <taxon>Aspergillaceae</taxon>
        <taxon>Penicillium</taxon>
    </lineage>
</organism>
<dbReference type="InterPro" id="IPR000719">
    <property type="entry name" value="Prot_kinase_dom"/>
</dbReference>
<sequence>MSSSLCICSPRAFPTSGFKLLDQSIELEEETLPTYQPEEYYPVNQGELFNNRYQTIAKLGYGVTSTVWLAKNLNTSTYIALKVYKTGRAQNFESELGILQHMNSFESKHPGRNFVRKLVDHFYVQGPHGRHICLVHEPLGMNMDDVLKFLSKQKMTLEDMKPCIRQLLGALDYLHSECQIIHTDLQLKNLFLPGPDISYLSRFEEAEAGDPSPRKILKDRIIYQSLSFLPRPGLPLLGDFGEARFGDLEHTDDIMPNAYRVPEVILRSSWGYKVDTWSVGMIAWRLVCSGGLTNGINEDGIFDDRVHMAELIALLGPPSSNFRAQRHLSSAFWDESGNWKEGAPIPDITLEKLAENIEGEDKEGFLRWLRMALQWDPEKRPTVLELLFDRWLMKELGEEEGDGSISSRAKK</sequence>
<dbReference type="SMART" id="SM00220">
    <property type="entry name" value="S_TKc"/>
    <property type="match status" value="1"/>
</dbReference>
<dbReference type="Proteomes" id="UP000191285">
    <property type="component" value="Unassembled WGS sequence"/>
</dbReference>
<reference evidence="12" key="1">
    <citation type="journal article" date="2017" name="Nat. Microbiol.">
        <title>Global analysis of biosynthetic gene clusters reveals vast potential of secondary metabolite production in Penicillium species.</title>
        <authorList>
            <person name="Nielsen J.C."/>
            <person name="Grijseels S."/>
            <person name="Prigent S."/>
            <person name="Ji B."/>
            <person name="Dainat J."/>
            <person name="Nielsen K.F."/>
            <person name="Frisvad J.C."/>
            <person name="Workman M."/>
            <person name="Nielsen J."/>
        </authorList>
    </citation>
    <scope>NUCLEOTIDE SEQUENCE [LARGE SCALE GENOMIC DNA]</scope>
    <source>
        <strain evidence="12">IBT 24891</strain>
    </source>
</reference>
<dbReference type="Pfam" id="PF00069">
    <property type="entry name" value="Pkinase"/>
    <property type="match status" value="2"/>
</dbReference>
<evidence type="ECO:0000259" key="10">
    <source>
        <dbReference type="PROSITE" id="PS50011"/>
    </source>
</evidence>
<dbReference type="GO" id="GO:0005634">
    <property type="term" value="C:nucleus"/>
    <property type="evidence" value="ECO:0007669"/>
    <property type="project" value="TreeGrafter"/>
</dbReference>
<evidence type="ECO:0000256" key="5">
    <source>
        <dbReference type="ARBA" id="ARBA00022777"/>
    </source>
</evidence>